<evidence type="ECO:0000256" key="1">
    <source>
        <dbReference type="ARBA" id="ARBA00004651"/>
    </source>
</evidence>
<dbReference type="PANTHER" id="PTHR43124">
    <property type="entry name" value="PURINE EFFLUX PUMP PBUE"/>
    <property type="match status" value="1"/>
</dbReference>
<dbReference type="CDD" id="cd17320">
    <property type="entry name" value="MFS_MdfA_MDR_like"/>
    <property type="match status" value="1"/>
</dbReference>
<feature type="transmembrane region" description="Helical" evidence="8">
    <location>
        <begin position="133"/>
        <end position="156"/>
    </location>
</feature>
<dbReference type="AlphaFoldDB" id="A0A220VF76"/>
<feature type="transmembrane region" description="Helical" evidence="8">
    <location>
        <begin position="75"/>
        <end position="94"/>
    </location>
</feature>
<feature type="transmembrane region" description="Helical" evidence="8">
    <location>
        <begin position="247"/>
        <end position="266"/>
    </location>
</feature>
<feature type="transmembrane region" description="Helical" evidence="8">
    <location>
        <begin position="341"/>
        <end position="363"/>
    </location>
</feature>
<feature type="transmembrane region" description="Helical" evidence="8">
    <location>
        <begin position="369"/>
        <end position="386"/>
    </location>
</feature>
<comment type="caution">
    <text evidence="8">Lacks conserved residue(s) required for the propagation of feature annotation.</text>
</comment>
<dbReference type="InterPro" id="IPR020846">
    <property type="entry name" value="MFS_dom"/>
</dbReference>
<feature type="transmembrane region" description="Helical" evidence="8">
    <location>
        <begin position="100"/>
        <end position="121"/>
    </location>
</feature>
<dbReference type="PROSITE" id="PS50850">
    <property type="entry name" value="MFS"/>
    <property type="match status" value="1"/>
</dbReference>
<comment type="subcellular location">
    <subcellularLocation>
        <location evidence="8">Cell inner membrane</location>
        <topology evidence="8">Multi-pass membrane protein</topology>
    </subcellularLocation>
    <subcellularLocation>
        <location evidence="1">Cell membrane</location>
        <topology evidence="1">Multi-pass membrane protein</topology>
    </subcellularLocation>
</comment>
<dbReference type="InterPro" id="IPR004812">
    <property type="entry name" value="Efflux_drug-R_Bcr/CmlA"/>
</dbReference>
<keyword evidence="11" id="KW-1185">Reference proteome</keyword>
<dbReference type="NCBIfam" id="TIGR00710">
    <property type="entry name" value="efflux_Bcr_CflA"/>
    <property type="match status" value="1"/>
</dbReference>
<dbReference type="RefSeq" id="WP_089073828.1">
    <property type="nucleotide sequence ID" value="NZ_CBCSAM010000006.1"/>
</dbReference>
<keyword evidence="7 8" id="KW-0472">Membrane</keyword>
<dbReference type="SUPFAM" id="SSF103473">
    <property type="entry name" value="MFS general substrate transporter"/>
    <property type="match status" value="1"/>
</dbReference>
<feature type="transmembrane region" description="Helical" evidence="8">
    <location>
        <begin position="162"/>
        <end position="182"/>
    </location>
</feature>
<feature type="transmembrane region" description="Helical" evidence="8">
    <location>
        <begin position="203"/>
        <end position="227"/>
    </location>
</feature>
<evidence type="ECO:0000256" key="6">
    <source>
        <dbReference type="ARBA" id="ARBA00022989"/>
    </source>
</evidence>
<sequence length="396" mass="42782">MWPYKPKTTVIILAPLIFSFALALDVYMPVLPEMRRMFHTSQSAIQLTISVFFLICGFGQLILGPLSDQYGRLKVVWASAFLFIIGSALCSMSKTIDIFLIFRALEALGAAGLSVSAFAIVRDTYDGKDSALIYSYLNGMLAFSPILGPLIGVALITHYPWYSAFYFLTVLAISTALIILVWGKESLSIANRKAFNWSVFYRYFLIGKSLTFWSFTLPAIAGISSFFALFSMTPYIVEELGLPKTTIMYAFGAAGLSFMIGSFVSGSLTQKLGVFKTTVVGTFLILLSGIILIIVYQLTGLTLVGFFGPCVIATFGCALTSGAGASGALEPFGEFPGAASAMFGALQLGGSSIIGSISSLFVLNSSYPLAFTMIIMSLFSLLIIFFKSRANIKTIS</sequence>
<keyword evidence="4" id="KW-1003">Cell membrane</keyword>
<dbReference type="InterPro" id="IPR011701">
    <property type="entry name" value="MFS"/>
</dbReference>
<feature type="transmembrane region" description="Helical" evidence="8">
    <location>
        <begin position="278"/>
        <end position="298"/>
    </location>
</feature>
<keyword evidence="8" id="KW-0997">Cell inner membrane</keyword>
<dbReference type="EMBL" id="CP022356">
    <property type="protein sequence ID" value="ASK78920.1"/>
    <property type="molecule type" value="Genomic_DNA"/>
</dbReference>
<keyword evidence="3 8" id="KW-0813">Transport</keyword>
<dbReference type="Proteomes" id="UP000242175">
    <property type="component" value="Chromosome small"/>
</dbReference>
<gene>
    <name evidence="10" type="ORF">CF386_07580</name>
</gene>
<organism evidence="10 11">
    <name type="scientific">Paraphotobacterium marinum</name>
    <dbReference type="NCBI Taxonomy" id="1755811"/>
    <lineage>
        <taxon>Bacteria</taxon>
        <taxon>Pseudomonadati</taxon>
        <taxon>Pseudomonadota</taxon>
        <taxon>Gammaproteobacteria</taxon>
        <taxon>Vibrionales</taxon>
        <taxon>Vibrionaceae</taxon>
        <taxon>Paraphotobacterium</taxon>
    </lineage>
</organism>
<reference evidence="10 11" key="1">
    <citation type="journal article" date="2016" name="Int. J. Syst. Evol. Microbiol.">
        <title>Paraphotobacterium marinum gen. nov., sp. nov., a member of the family Vibrionaceae, isolated from surface seawater.</title>
        <authorList>
            <person name="Huang Z."/>
            <person name="Dong C."/>
            <person name="Shao Z."/>
        </authorList>
    </citation>
    <scope>NUCLEOTIDE SEQUENCE [LARGE SCALE GENOMIC DNA]</scope>
    <source>
        <strain evidence="10 11">NSCS20N07D</strain>
    </source>
</reference>
<keyword evidence="5 8" id="KW-0812">Transmembrane</keyword>
<dbReference type="GO" id="GO:0042910">
    <property type="term" value="F:xenobiotic transmembrane transporter activity"/>
    <property type="evidence" value="ECO:0007669"/>
    <property type="project" value="InterPro"/>
</dbReference>
<protein>
    <recommendedName>
        <fullName evidence="8">Bcr/CflA family efflux transporter</fullName>
    </recommendedName>
</protein>
<dbReference type="OrthoDB" id="9814303at2"/>
<dbReference type="Gene3D" id="1.20.1720.10">
    <property type="entry name" value="Multidrug resistance protein D"/>
    <property type="match status" value="1"/>
</dbReference>
<evidence type="ECO:0000256" key="7">
    <source>
        <dbReference type="ARBA" id="ARBA00023136"/>
    </source>
</evidence>
<name>A0A220VF76_9GAMM</name>
<feature type="domain" description="Major facilitator superfamily (MFS) profile" evidence="9">
    <location>
        <begin position="9"/>
        <end position="391"/>
    </location>
</feature>
<dbReference type="InterPro" id="IPR036259">
    <property type="entry name" value="MFS_trans_sf"/>
</dbReference>
<evidence type="ECO:0000256" key="5">
    <source>
        <dbReference type="ARBA" id="ARBA00022692"/>
    </source>
</evidence>
<dbReference type="GO" id="GO:1990961">
    <property type="term" value="P:xenobiotic detoxification by transmembrane export across the plasma membrane"/>
    <property type="evidence" value="ECO:0007669"/>
    <property type="project" value="InterPro"/>
</dbReference>
<comment type="similarity">
    <text evidence="2 8">Belongs to the major facilitator superfamily. Bcr/CmlA family.</text>
</comment>
<evidence type="ECO:0000259" key="9">
    <source>
        <dbReference type="PROSITE" id="PS50850"/>
    </source>
</evidence>
<evidence type="ECO:0000256" key="4">
    <source>
        <dbReference type="ARBA" id="ARBA00022475"/>
    </source>
</evidence>
<evidence type="ECO:0000313" key="11">
    <source>
        <dbReference type="Proteomes" id="UP000242175"/>
    </source>
</evidence>
<dbReference type="Pfam" id="PF07690">
    <property type="entry name" value="MFS_1"/>
    <property type="match status" value="1"/>
</dbReference>
<dbReference type="GO" id="GO:0005886">
    <property type="term" value="C:plasma membrane"/>
    <property type="evidence" value="ECO:0007669"/>
    <property type="project" value="UniProtKB-SubCell"/>
</dbReference>
<evidence type="ECO:0000313" key="10">
    <source>
        <dbReference type="EMBL" id="ASK78920.1"/>
    </source>
</evidence>
<proteinExistence type="inferred from homology"/>
<evidence type="ECO:0000256" key="8">
    <source>
        <dbReference type="RuleBase" id="RU365088"/>
    </source>
</evidence>
<feature type="transmembrane region" description="Helical" evidence="8">
    <location>
        <begin position="304"/>
        <end position="329"/>
    </location>
</feature>
<dbReference type="PANTHER" id="PTHR43124:SF3">
    <property type="entry name" value="CHLORAMPHENICOL EFFLUX PUMP RV0191"/>
    <property type="match status" value="1"/>
</dbReference>
<keyword evidence="6 8" id="KW-1133">Transmembrane helix</keyword>
<dbReference type="InterPro" id="IPR050189">
    <property type="entry name" value="MFS_Efflux_Transporters"/>
</dbReference>
<evidence type="ECO:0000256" key="2">
    <source>
        <dbReference type="ARBA" id="ARBA00006236"/>
    </source>
</evidence>
<accession>A0A220VF76</accession>
<dbReference type="KEGG" id="pmai:CF386_07580"/>
<evidence type="ECO:0000256" key="3">
    <source>
        <dbReference type="ARBA" id="ARBA00022448"/>
    </source>
</evidence>
<feature type="transmembrane region" description="Helical" evidence="8">
    <location>
        <begin position="43"/>
        <end position="63"/>
    </location>
</feature>